<dbReference type="InterPro" id="IPR042099">
    <property type="entry name" value="ANL_N_sf"/>
</dbReference>
<dbReference type="Pfam" id="PF00501">
    <property type="entry name" value="AMP-binding"/>
    <property type="match status" value="1"/>
</dbReference>
<proteinExistence type="predicted"/>
<dbReference type="PANTHER" id="PTHR43272:SF32">
    <property type="entry name" value="AMP-DEPENDENT SYNTHETASE_LIGASE DOMAIN-CONTAINING PROTEIN"/>
    <property type="match status" value="1"/>
</dbReference>
<dbReference type="Gene3D" id="3.40.50.12780">
    <property type="entry name" value="N-terminal domain of ligase-like"/>
    <property type="match status" value="1"/>
</dbReference>
<sequence length="646" mass="73177">MENPGIKNKDHLLSLTIPQLLRWRVIHSGDKVALREKEFGYWRCYTWKQYYEYVRNTGLGLKKCGFARGDTVALIGDNIPELPFVAIGAQSVGGISAGIYQTTMPDEIAQLLAYMKVSMVFCNDQEQVDKIVEIRDRVPLVKKVIYEDPRGMRDYAADDWFMDIEDVYRLGAAAHEERPEDFEGLVDAGKPDDVCHLCLTSGTTGLSKGTMLTHKNYINMGLQLAEADPLADTDEYLSFLPFAWIGEQMNSFGVAMATGITINFPESVETAMEDLKEIGPHFMFGAPRIYETIRSQIWLKIDESYWLNQKLYRYFIKIGEKAAKFRMSGERMPFSLKIKAWVGYQLMFRPLINQIGLLRLRRAYTGGAALGPELFTFYQAIGVNLKQIYGQTEIVGIAYMHRDGDVRPDTVGKPLPGTQCKISPEGEILSKSDSVTPGYLNLPEKSAELLEGGWLHSGDAGYIDDNGHLVVIDRLADVMHNQEGEMFSPMFLENKLKFSPYIKEAVIFGDRQAYVSALINIDPIVVGKWAEDRGISYTTYMDLSAKPEVADLVYGQVAEINQKAEKPHFRIKRFAVLYKLLDMDDGELTKTGKIRRQFVSEKYKNLYEALYDEGLSEKEVEALFQYQDGQTATVKTKLSFYTMEGV</sequence>
<dbReference type="GO" id="GO:0004467">
    <property type="term" value="F:long-chain fatty acid-CoA ligase activity"/>
    <property type="evidence" value="ECO:0007669"/>
    <property type="project" value="TreeGrafter"/>
</dbReference>
<evidence type="ECO:0000313" key="6">
    <source>
        <dbReference type="Proteomes" id="UP000427906"/>
    </source>
</evidence>
<gene>
    <name evidence="5" type="ORF">DSCA_44910</name>
</gene>
<dbReference type="PANTHER" id="PTHR43272">
    <property type="entry name" value="LONG-CHAIN-FATTY-ACID--COA LIGASE"/>
    <property type="match status" value="1"/>
</dbReference>
<dbReference type="PROSITE" id="PS00455">
    <property type="entry name" value="AMP_BINDING"/>
    <property type="match status" value="1"/>
</dbReference>
<dbReference type="GO" id="GO:0016020">
    <property type="term" value="C:membrane"/>
    <property type="evidence" value="ECO:0007669"/>
    <property type="project" value="TreeGrafter"/>
</dbReference>
<feature type="domain" description="AMP-dependent synthetase/ligase" evidence="4">
    <location>
        <begin position="25"/>
        <end position="440"/>
    </location>
</feature>
<dbReference type="InterPro" id="IPR000873">
    <property type="entry name" value="AMP-dep_synth/lig_dom"/>
</dbReference>
<protein>
    <submittedName>
        <fullName evidence="5">Long-chain-fatty-acid--CoA ligase</fullName>
    </submittedName>
</protein>
<evidence type="ECO:0000256" key="3">
    <source>
        <dbReference type="ARBA" id="ARBA00023098"/>
    </source>
</evidence>
<dbReference type="KEGG" id="dalk:DSCA_44910"/>
<evidence type="ECO:0000259" key="4">
    <source>
        <dbReference type="Pfam" id="PF00501"/>
    </source>
</evidence>
<organism evidence="5 6">
    <name type="scientific">Desulfosarcina alkanivorans</name>
    <dbReference type="NCBI Taxonomy" id="571177"/>
    <lineage>
        <taxon>Bacteria</taxon>
        <taxon>Pseudomonadati</taxon>
        <taxon>Thermodesulfobacteriota</taxon>
        <taxon>Desulfobacteria</taxon>
        <taxon>Desulfobacterales</taxon>
        <taxon>Desulfosarcinaceae</taxon>
        <taxon>Desulfosarcina</taxon>
    </lineage>
</organism>
<dbReference type="Pfam" id="PF23562">
    <property type="entry name" value="AMP-binding_C_3"/>
    <property type="match status" value="1"/>
</dbReference>
<dbReference type="AlphaFoldDB" id="A0A5K7YU30"/>
<dbReference type="Proteomes" id="UP000427906">
    <property type="component" value="Chromosome"/>
</dbReference>
<reference evidence="5 6" key="1">
    <citation type="submission" date="2019-11" db="EMBL/GenBank/DDBJ databases">
        <title>Comparative genomics of hydrocarbon-degrading Desulfosarcina strains.</title>
        <authorList>
            <person name="Watanabe M."/>
            <person name="Kojima H."/>
            <person name="Fukui M."/>
        </authorList>
    </citation>
    <scope>NUCLEOTIDE SEQUENCE [LARGE SCALE GENOMIC DNA]</scope>
    <source>
        <strain evidence="5 6">PL12</strain>
    </source>
</reference>
<dbReference type="SUPFAM" id="SSF56801">
    <property type="entry name" value="Acetyl-CoA synthetase-like"/>
    <property type="match status" value="1"/>
</dbReference>
<keyword evidence="6" id="KW-1185">Reference proteome</keyword>
<keyword evidence="1 5" id="KW-0436">Ligase</keyword>
<name>A0A5K7YU30_9BACT</name>
<keyword evidence="2" id="KW-0276">Fatty acid metabolism</keyword>
<dbReference type="EMBL" id="AP021874">
    <property type="protein sequence ID" value="BBO70561.1"/>
    <property type="molecule type" value="Genomic_DNA"/>
</dbReference>
<evidence type="ECO:0000313" key="5">
    <source>
        <dbReference type="EMBL" id="BBO70561.1"/>
    </source>
</evidence>
<keyword evidence="3" id="KW-0443">Lipid metabolism</keyword>
<dbReference type="RefSeq" id="WP_231716247.1">
    <property type="nucleotide sequence ID" value="NZ_AP021874.1"/>
</dbReference>
<evidence type="ECO:0000256" key="1">
    <source>
        <dbReference type="ARBA" id="ARBA00022598"/>
    </source>
</evidence>
<dbReference type="InterPro" id="IPR020845">
    <property type="entry name" value="AMP-binding_CS"/>
</dbReference>
<evidence type="ECO:0000256" key="2">
    <source>
        <dbReference type="ARBA" id="ARBA00022832"/>
    </source>
</evidence>
<accession>A0A5K7YU30</accession>